<evidence type="ECO:0000313" key="3">
    <source>
        <dbReference type="Proteomes" id="UP001141552"/>
    </source>
</evidence>
<feature type="transmembrane region" description="Helical" evidence="1">
    <location>
        <begin position="20"/>
        <end position="40"/>
    </location>
</feature>
<keyword evidence="1" id="KW-0472">Membrane</keyword>
<proteinExistence type="predicted"/>
<sequence length="69" mass="8066">MRFPYFPYPPPPGVPYPRLSFAVLAVSSFVYGWTLMGEPIQWYQVWDKLMGLGAEKRRDPPRGYDGYYS</sequence>
<organism evidence="2 3">
    <name type="scientific">Turnera subulata</name>
    <dbReference type="NCBI Taxonomy" id="218843"/>
    <lineage>
        <taxon>Eukaryota</taxon>
        <taxon>Viridiplantae</taxon>
        <taxon>Streptophyta</taxon>
        <taxon>Embryophyta</taxon>
        <taxon>Tracheophyta</taxon>
        <taxon>Spermatophyta</taxon>
        <taxon>Magnoliopsida</taxon>
        <taxon>eudicotyledons</taxon>
        <taxon>Gunneridae</taxon>
        <taxon>Pentapetalae</taxon>
        <taxon>rosids</taxon>
        <taxon>fabids</taxon>
        <taxon>Malpighiales</taxon>
        <taxon>Passifloraceae</taxon>
        <taxon>Turnera</taxon>
    </lineage>
</organism>
<reference evidence="2" key="1">
    <citation type="submission" date="2022-02" db="EMBL/GenBank/DDBJ databases">
        <authorList>
            <person name="Henning P.M."/>
            <person name="McCubbin A.G."/>
            <person name="Shore J.S."/>
        </authorList>
    </citation>
    <scope>NUCLEOTIDE SEQUENCE</scope>
    <source>
        <strain evidence="2">F60SS</strain>
        <tissue evidence="2">Leaves</tissue>
    </source>
</reference>
<dbReference type="AlphaFoldDB" id="A0A9Q0GI24"/>
<keyword evidence="1" id="KW-1133">Transmembrane helix</keyword>
<dbReference type="EMBL" id="JAKUCV010000262">
    <property type="protein sequence ID" value="KAJ4850668.1"/>
    <property type="molecule type" value="Genomic_DNA"/>
</dbReference>
<protein>
    <submittedName>
        <fullName evidence="2">Uncharacterized protein</fullName>
    </submittedName>
</protein>
<name>A0A9Q0GI24_9ROSI</name>
<reference evidence="2" key="2">
    <citation type="journal article" date="2023" name="Plants (Basel)">
        <title>Annotation of the Turnera subulata (Passifloraceae) Draft Genome Reveals the S-Locus Evolved after the Divergence of Turneroideae from Passifloroideae in a Stepwise Manner.</title>
        <authorList>
            <person name="Henning P.M."/>
            <person name="Roalson E.H."/>
            <person name="Mir W."/>
            <person name="McCubbin A.G."/>
            <person name="Shore J.S."/>
        </authorList>
    </citation>
    <scope>NUCLEOTIDE SEQUENCE</scope>
    <source>
        <strain evidence="2">F60SS</strain>
    </source>
</reference>
<dbReference type="Proteomes" id="UP001141552">
    <property type="component" value="Unassembled WGS sequence"/>
</dbReference>
<evidence type="ECO:0000313" key="2">
    <source>
        <dbReference type="EMBL" id="KAJ4850668.1"/>
    </source>
</evidence>
<gene>
    <name evidence="2" type="ORF">Tsubulata_003918</name>
</gene>
<comment type="caution">
    <text evidence="2">The sequence shown here is derived from an EMBL/GenBank/DDBJ whole genome shotgun (WGS) entry which is preliminary data.</text>
</comment>
<accession>A0A9Q0GI24</accession>
<keyword evidence="3" id="KW-1185">Reference proteome</keyword>
<evidence type="ECO:0000256" key="1">
    <source>
        <dbReference type="SAM" id="Phobius"/>
    </source>
</evidence>
<keyword evidence="1" id="KW-0812">Transmembrane</keyword>